<dbReference type="InterPro" id="IPR056106">
    <property type="entry name" value="DUF7689"/>
</dbReference>
<reference evidence="3 4" key="1">
    <citation type="journal article" date="2015" name="Int. Biodeterior. Biodegradation">
        <title>Physiological and genetic screening methods for the isolation of methyl tert-butyl ether-degrading bacteria for bioremediation purposes.</title>
        <authorList>
            <person name="Guisado I.M."/>
            <person name="Purswani J."/>
            <person name="Gonzalez Lopez J."/>
            <person name="Pozo C."/>
        </authorList>
    </citation>
    <scope>NUCLEOTIDE SEQUENCE [LARGE SCALE GENOMIC DNA]</scope>
    <source>
        <strain evidence="3 4">SH7</strain>
    </source>
</reference>
<gene>
    <name evidence="3" type="ORF">UQ64_20105</name>
</gene>
<proteinExistence type="predicted"/>
<protein>
    <recommendedName>
        <fullName evidence="2">DUF7689 domain-containing protein</fullName>
    </recommendedName>
</protein>
<dbReference type="Proteomes" id="UP000054709">
    <property type="component" value="Unassembled WGS sequence"/>
</dbReference>
<name>A0A0W1AWW5_9BACL</name>
<accession>A0A0W1AWW5</accession>
<comment type="caution">
    <text evidence="3">The sequence shown here is derived from an EMBL/GenBank/DDBJ whole genome shotgun (WGS) entry which is preliminary data.</text>
</comment>
<dbReference type="EMBL" id="LCZJ02000026">
    <property type="protein sequence ID" value="KTD85786.1"/>
    <property type="molecule type" value="Genomic_DNA"/>
</dbReference>
<organism evidence="3 4">
    <name type="scientific">Paenibacillus etheri</name>
    <dbReference type="NCBI Taxonomy" id="1306852"/>
    <lineage>
        <taxon>Bacteria</taxon>
        <taxon>Bacillati</taxon>
        <taxon>Bacillota</taxon>
        <taxon>Bacilli</taxon>
        <taxon>Bacillales</taxon>
        <taxon>Paenibacillaceae</taxon>
        <taxon>Paenibacillus</taxon>
    </lineage>
</organism>
<evidence type="ECO:0000256" key="1">
    <source>
        <dbReference type="SAM" id="SignalP"/>
    </source>
</evidence>
<sequence length="143" mass="15486">MKFKKHIATGLVAVAVFCAGGMTAFAGYQSNFYAPQSSYDAMVKTPGNYNYLAAATNNYNCLAYALGDTSQWVWPWGGSNPTLQQANSYMTSQMYNPYPYSSGASNVKIIAYGTSTNSVTHFAKAEGTNYSNAKWGGGRDFNL</sequence>
<keyword evidence="1" id="KW-0732">Signal</keyword>
<feature type="chain" id="PRO_5006920242" description="DUF7689 domain-containing protein" evidence="1">
    <location>
        <begin position="27"/>
        <end position="143"/>
    </location>
</feature>
<feature type="domain" description="DUF7689" evidence="2">
    <location>
        <begin position="52"/>
        <end position="140"/>
    </location>
</feature>
<dbReference type="OrthoDB" id="2626871at2"/>
<evidence type="ECO:0000313" key="3">
    <source>
        <dbReference type="EMBL" id="KTD85786.1"/>
    </source>
</evidence>
<dbReference type="Pfam" id="PF24738">
    <property type="entry name" value="DUF7689"/>
    <property type="match status" value="1"/>
</dbReference>
<evidence type="ECO:0000313" key="4">
    <source>
        <dbReference type="Proteomes" id="UP000054709"/>
    </source>
</evidence>
<evidence type="ECO:0000259" key="2">
    <source>
        <dbReference type="Pfam" id="PF24738"/>
    </source>
</evidence>
<dbReference type="AlphaFoldDB" id="A0A0W1AWW5"/>
<feature type="signal peptide" evidence="1">
    <location>
        <begin position="1"/>
        <end position="26"/>
    </location>
</feature>
<keyword evidence="4" id="KW-1185">Reference proteome</keyword>
<dbReference type="RefSeq" id="WP_060624625.1">
    <property type="nucleotide sequence ID" value="NZ_LCZJ02000026.1"/>
</dbReference>